<organism evidence="4 5">
    <name type="scientific">Streptomyces sindenensis</name>
    <dbReference type="NCBI Taxonomy" id="67363"/>
    <lineage>
        <taxon>Bacteria</taxon>
        <taxon>Bacillati</taxon>
        <taxon>Actinomycetota</taxon>
        <taxon>Actinomycetes</taxon>
        <taxon>Kitasatosporales</taxon>
        <taxon>Streptomycetaceae</taxon>
        <taxon>Streptomyces</taxon>
    </lineage>
</organism>
<evidence type="ECO:0000313" key="5">
    <source>
        <dbReference type="Proteomes" id="UP001598251"/>
    </source>
</evidence>
<dbReference type="Gene3D" id="1.10.260.40">
    <property type="entry name" value="lambda repressor-like DNA-binding domains"/>
    <property type="match status" value="2"/>
</dbReference>
<dbReference type="Pfam" id="PF13560">
    <property type="entry name" value="HTH_31"/>
    <property type="match status" value="1"/>
</dbReference>
<accession>A0ABW6EQJ2</accession>
<protein>
    <submittedName>
        <fullName evidence="4">Helix-turn-helix domain-containing protein</fullName>
    </submittedName>
</protein>
<dbReference type="RefSeq" id="WP_382830903.1">
    <property type="nucleotide sequence ID" value="NZ_JBHXLY010000046.1"/>
</dbReference>
<dbReference type="PANTHER" id="PTHR46558:SF4">
    <property type="entry name" value="DNA-BIDING PHAGE PROTEIN"/>
    <property type="match status" value="1"/>
</dbReference>
<keyword evidence="5" id="KW-1185">Reference proteome</keyword>
<feature type="domain" description="HTH cro/C1-type" evidence="3">
    <location>
        <begin position="8"/>
        <end position="62"/>
    </location>
</feature>
<proteinExistence type="predicted"/>
<dbReference type="PANTHER" id="PTHR46558">
    <property type="entry name" value="TRACRIPTIONAL REGULATORY PROTEIN-RELATED-RELATED"/>
    <property type="match status" value="1"/>
</dbReference>
<sequence length="143" mass="16071">MRIRRERLRELRHGLGLTQSQVARALGCSRSAVSTLETKGRAPSPKRLNDLSIFYGVPISELVHEEEAVTLRSLRRRAGVLMREAAEALGVGTSTYCDVETRRQRLPKRWIPILSERFGVTSDDLHRLPDERSPKKEGGGAPE</sequence>
<feature type="region of interest" description="Disordered" evidence="2">
    <location>
        <begin position="124"/>
        <end position="143"/>
    </location>
</feature>
<dbReference type="Proteomes" id="UP001598251">
    <property type="component" value="Unassembled WGS sequence"/>
</dbReference>
<dbReference type="EMBL" id="JBHXOF010000033">
    <property type="protein sequence ID" value="MFD4217544.1"/>
    <property type="molecule type" value="Genomic_DNA"/>
</dbReference>
<dbReference type="InterPro" id="IPR001387">
    <property type="entry name" value="Cro/C1-type_HTH"/>
</dbReference>
<dbReference type="CDD" id="cd00093">
    <property type="entry name" value="HTH_XRE"/>
    <property type="match status" value="2"/>
</dbReference>
<dbReference type="PROSITE" id="PS50943">
    <property type="entry name" value="HTH_CROC1"/>
    <property type="match status" value="2"/>
</dbReference>
<reference evidence="4 5" key="1">
    <citation type="submission" date="2024-09" db="EMBL/GenBank/DDBJ databases">
        <title>The Natural Products Discovery Center: Release of the First 8490 Sequenced Strains for Exploring Actinobacteria Biosynthetic Diversity.</title>
        <authorList>
            <person name="Kalkreuter E."/>
            <person name="Kautsar S.A."/>
            <person name="Yang D."/>
            <person name="Bader C.D."/>
            <person name="Teijaro C.N."/>
            <person name="Fluegel L."/>
            <person name="Davis C.M."/>
            <person name="Simpson J.R."/>
            <person name="Lauterbach L."/>
            <person name="Steele A.D."/>
            <person name="Gui C."/>
            <person name="Meng S."/>
            <person name="Li G."/>
            <person name="Viehrig K."/>
            <person name="Ye F."/>
            <person name="Su P."/>
            <person name="Kiefer A.F."/>
            <person name="Nichols A."/>
            <person name="Cepeda A.J."/>
            <person name="Yan W."/>
            <person name="Fan B."/>
            <person name="Jiang Y."/>
            <person name="Adhikari A."/>
            <person name="Zheng C.-J."/>
            <person name="Schuster L."/>
            <person name="Cowan T.M."/>
            <person name="Smanski M.J."/>
            <person name="Chevrette M.G."/>
            <person name="De Carvalho L.P.S."/>
            <person name="Shen B."/>
        </authorList>
    </citation>
    <scope>NUCLEOTIDE SEQUENCE [LARGE SCALE GENOMIC DNA]</scope>
    <source>
        <strain evidence="4 5">NPDC058546</strain>
    </source>
</reference>
<gene>
    <name evidence="4" type="ORF">ACFWSS_32230</name>
</gene>
<name>A0ABW6EQJ2_9ACTN</name>
<dbReference type="InterPro" id="IPR010982">
    <property type="entry name" value="Lambda_DNA-bd_dom_sf"/>
</dbReference>
<feature type="domain" description="HTH cro/C1-type" evidence="3">
    <location>
        <begin position="71"/>
        <end position="125"/>
    </location>
</feature>
<evidence type="ECO:0000256" key="1">
    <source>
        <dbReference type="ARBA" id="ARBA00023125"/>
    </source>
</evidence>
<keyword evidence="1" id="KW-0238">DNA-binding</keyword>
<dbReference type="SUPFAM" id="SSF47413">
    <property type="entry name" value="lambda repressor-like DNA-binding domains"/>
    <property type="match status" value="2"/>
</dbReference>
<evidence type="ECO:0000256" key="2">
    <source>
        <dbReference type="SAM" id="MobiDB-lite"/>
    </source>
</evidence>
<dbReference type="SMART" id="SM00530">
    <property type="entry name" value="HTH_XRE"/>
    <property type="match status" value="2"/>
</dbReference>
<comment type="caution">
    <text evidence="4">The sequence shown here is derived from an EMBL/GenBank/DDBJ whole genome shotgun (WGS) entry which is preliminary data.</text>
</comment>
<evidence type="ECO:0000313" key="4">
    <source>
        <dbReference type="EMBL" id="MFD4217544.1"/>
    </source>
</evidence>
<dbReference type="Pfam" id="PF01381">
    <property type="entry name" value="HTH_3"/>
    <property type="match status" value="1"/>
</dbReference>
<evidence type="ECO:0000259" key="3">
    <source>
        <dbReference type="PROSITE" id="PS50943"/>
    </source>
</evidence>